<dbReference type="KEGG" id="ndi:NDAI_0D01550"/>
<reference evidence="6 7" key="1">
    <citation type="journal article" date="2011" name="Proc. Natl. Acad. Sci. U.S.A.">
        <title>Evolutionary erosion of yeast sex chromosomes by mating-type switching accidents.</title>
        <authorList>
            <person name="Gordon J.L."/>
            <person name="Armisen D."/>
            <person name="Proux-Wera E."/>
            <person name="Oheigeartaigh S.S."/>
            <person name="Byrne K.P."/>
            <person name="Wolfe K.H."/>
        </authorList>
    </citation>
    <scope>NUCLEOTIDE SEQUENCE [LARGE SCALE GENOMIC DNA]</scope>
    <source>
        <strain evidence="7">ATCC 10597 / BCRC 20456 / CBS 421 / NBRC 0211 / NRRL Y-12639</strain>
    </source>
</reference>
<proteinExistence type="inferred from homology"/>
<dbReference type="GO" id="GO:0005789">
    <property type="term" value="C:endoplasmic reticulum membrane"/>
    <property type="evidence" value="ECO:0007669"/>
    <property type="project" value="UniProtKB-SubCell"/>
</dbReference>
<name>G0W9K8_NAUDC</name>
<evidence type="ECO:0000256" key="5">
    <source>
        <dbReference type="RuleBase" id="RU365084"/>
    </source>
</evidence>
<evidence type="ECO:0000313" key="7">
    <source>
        <dbReference type="Proteomes" id="UP000000689"/>
    </source>
</evidence>
<dbReference type="GO" id="GO:0033185">
    <property type="term" value="C:dolichol-phosphate-mannose synthase complex"/>
    <property type="evidence" value="ECO:0007669"/>
    <property type="project" value="EnsemblFungi"/>
</dbReference>
<comment type="caution">
    <text evidence="5">Lacks conserved residue(s) required for the propagation of feature annotation.</text>
</comment>
<dbReference type="AlphaFoldDB" id="G0W9K8"/>
<comment type="subcellular location">
    <subcellularLocation>
        <location evidence="5">Endoplasmic reticulum membrane</location>
        <topology evidence="5">Multi-pass membrane protein</topology>
    </subcellularLocation>
    <subcellularLocation>
        <location evidence="1">Membrane</location>
        <topology evidence="1">Multi-pass membrane protein</topology>
    </subcellularLocation>
</comment>
<dbReference type="GO" id="GO:0180047">
    <property type="term" value="P:dolichol phosphate mannose biosynthetic process"/>
    <property type="evidence" value="ECO:0007669"/>
    <property type="project" value="InterPro"/>
</dbReference>
<keyword evidence="4 5" id="KW-0472">Membrane</keyword>
<comment type="pathway">
    <text evidence="5">Protein modification; protein glycosylation.</text>
</comment>
<protein>
    <recommendedName>
        <fullName evidence="5">Dolichol phosphate-mannose biosynthesis regulatory protein</fullName>
    </recommendedName>
</protein>
<dbReference type="OMA" id="NRLTIWI"/>
<comment type="subunit">
    <text evidence="5">Component of the dolichol-phosphate mannose (DPM) synthase complex.</text>
</comment>
<dbReference type="GeneID" id="11494973"/>
<evidence type="ECO:0000256" key="4">
    <source>
        <dbReference type="ARBA" id="ARBA00023136"/>
    </source>
</evidence>
<gene>
    <name evidence="6" type="primary">NDAI0D01550</name>
    <name evidence="6" type="ordered locus">NDAI_0D01550</name>
</gene>
<comment type="similarity">
    <text evidence="5">Belongs to the DPM2 family.</text>
</comment>
<dbReference type="EMBL" id="HE580270">
    <property type="protein sequence ID" value="CCD24469.1"/>
    <property type="molecule type" value="Genomic_DNA"/>
</dbReference>
<keyword evidence="5" id="KW-0256">Endoplasmic reticulum</keyword>
<evidence type="ECO:0000256" key="1">
    <source>
        <dbReference type="ARBA" id="ARBA00004141"/>
    </source>
</evidence>
<keyword evidence="3 5" id="KW-1133">Transmembrane helix</keyword>
<dbReference type="Pfam" id="PF07297">
    <property type="entry name" value="DPM2"/>
    <property type="match status" value="1"/>
</dbReference>
<evidence type="ECO:0000256" key="3">
    <source>
        <dbReference type="ARBA" id="ARBA00022989"/>
    </source>
</evidence>
<feature type="transmembrane region" description="Helical" evidence="5">
    <location>
        <begin position="40"/>
        <end position="64"/>
    </location>
</feature>
<dbReference type="GO" id="GO:0072542">
    <property type="term" value="F:protein phosphatase activator activity"/>
    <property type="evidence" value="ECO:0007669"/>
    <property type="project" value="EnsemblFungi"/>
</dbReference>
<sequence>MNRFALILVIAAFYTLWLFLPIFGWDGKIPFFPIPSDYAIYLPIFLLMTGFTLIGTFLGFLLILN</sequence>
<keyword evidence="2 5" id="KW-0812">Transmembrane</keyword>
<organism evidence="6 7">
    <name type="scientific">Naumovozyma dairenensis (strain ATCC 10597 / BCRC 20456 / CBS 421 / NBRC 0211 / NRRL Y-12639)</name>
    <name type="common">Saccharomyces dairenensis</name>
    <dbReference type="NCBI Taxonomy" id="1071378"/>
    <lineage>
        <taxon>Eukaryota</taxon>
        <taxon>Fungi</taxon>
        <taxon>Dikarya</taxon>
        <taxon>Ascomycota</taxon>
        <taxon>Saccharomycotina</taxon>
        <taxon>Saccharomycetes</taxon>
        <taxon>Saccharomycetales</taxon>
        <taxon>Saccharomycetaceae</taxon>
        <taxon>Naumovozyma</taxon>
    </lineage>
</organism>
<dbReference type="UniPathway" id="UPA00378"/>
<keyword evidence="7" id="KW-1185">Reference proteome</keyword>
<dbReference type="InterPro" id="IPR009914">
    <property type="entry name" value="DPM2"/>
</dbReference>
<dbReference type="eggNOG" id="ENOG502S773">
    <property type="taxonomic scope" value="Eukaryota"/>
</dbReference>
<comment type="function">
    <text evidence="5">Regulatory subunit of the dolichol-phosphate mannose (DPM) synthase complex; essential for the ER localization.</text>
</comment>
<dbReference type="Proteomes" id="UP000000689">
    <property type="component" value="Chromosome 4"/>
</dbReference>
<evidence type="ECO:0000256" key="2">
    <source>
        <dbReference type="ARBA" id="ARBA00022692"/>
    </source>
</evidence>
<dbReference type="OrthoDB" id="311279at2759"/>
<evidence type="ECO:0000313" key="6">
    <source>
        <dbReference type="EMBL" id="CCD24469.1"/>
    </source>
</evidence>
<dbReference type="HOGENOM" id="CLU_150144_2_1_1"/>
<dbReference type="RefSeq" id="XP_003669712.1">
    <property type="nucleotide sequence ID" value="XM_003669664.1"/>
</dbReference>
<accession>G0W9K8</accession>